<evidence type="ECO:0000256" key="3">
    <source>
        <dbReference type="ARBA" id="ARBA00022694"/>
    </source>
</evidence>
<evidence type="ECO:0000313" key="9">
    <source>
        <dbReference type="EMBL" id="CAD6505688.1"/>
    </source>
</evidence>
<comment type="caution">
    <text evidence="9">The sequence shown here is derived from an EMBL/GenBank/DDBJ whole genome shotgun (WGS) entry which is preliminary data.</text>
</comment>
<dbReference type="CDD" id="cd14858">
    <property type="entry name" value="TrmE_N"/>
    <property type="match status" value="1"/>
</dbReference>
<evidence type="ECO:0000256" key="2">
    <source>
        <dbReference type="ARBA" id="ARBA00011043"/>
    </source>
</evidence>
<feature type="domain" description="GTP-binding protein TrmE N-terminal" evidence="7">
    <location>
        <begin position="62"/>
        <end position="185"/>
    </location>
</feature>
<feature type="domain" description="G" evidence="6">
    <location>
        <begin position="287"/>
        <end position="416"/>
    </location>
</feature>
<dbReference type="PANTHER" id="PTHR42714:SF2">
    <property type="entry name" value="TRNA MODIFICATION GTPASE GTPBP3, MITOCHONDRIAL"/>
    <property type="match status" value="1"/>
</dbReference>
<protein>
    <submittedName>
        <fullName evidence="9">BgTH12-01178</fullName>
    </submittedName>
</protein>
<dbReference type="CDD" id="cd04164">
    <property type="entry name" value="trmE"/>
    <property type="match status" value="1"/>
</dbReference>
<proteinExistence type="inferred from homology"/>
<reference evidence="9" key="1">
    <citation type="submission" date="2020-10" db="EMBL/GenBank/DDBJ databases">
        <authorList>
            <person name="Muller C M."/>
        </authorList>
    </citation>
    <scope>NUCLEOTIDE SEQUENCE</scope>
    <source>
        <strain evidence="9">THUN-12</strain>
    </source>
</reference>
<dbReference type="InterPro" id="IPR004520">
    <property type="entry name" value="GTPase_MnmE"/>
</dbReference>
<dbReference type="FunFam" id="3.30.1360.120:FF:000007">
    <property type="entry name" value="tRNA modification GTPase GTPBP3, mitochondrial"/>
    <property type="match status" value="1"/>
</dbReference>
<dbReference type="Pfam" id="PF12631">
    <property type="entry name" value="MnmE_helical"/>
    <property type="match status" value="1"/>
</dbReference>
<feature type="domain" description="MnmE helical" evidence="8">
    <location>
        <begin position="188"/>
        <end position="560"/>
    </location>
</feature>
<dbReference type="AlphaFoldDB" id="A0A9W4GI88"/>
<dbReference type="Pfam" id="PF01926">
    <property type="entry name" value="MMR_HSR1"/>
    <property type="match status" value="1"/>
</dbReference>
<organism evidence="9 10">
    <name type="scientific">Blumeria graminis f. sp. triticale</name>
    <dbReference type="NCBI Taxonomy" id="1689686"/>
    <lineage>
        <taxon>Eukaryota</taxon>
        <taxon>Fungi</taxon>
        <taxon>Dikarya</taxon>
        <taxon>Ascomycota</taxon>
        <taxon>Pezizomycotina</taxon>
        <taxon>Leotiomycetes</taxon>
        <taxon>Erysiphales</taxon>
        <taxon>Erysiphaceae</taxon>
        <taxon>Blumeria</taxon>
    </lineage>
</organism>
<dbReference type="GO" id="GO:0005739">
    <property type="term" value="C:mitochondrion"/>
    <property type="evidence" value="ECO:0007669"/>
    <property type="project" value="UniProtKB-SubCell"/>
</dbReference>
<name>A0A9W4GI88_BLUGR</name>
<evidence type="ECO:0000256" key="4">
    <source>
        <dbReference type="ARBA" id="ARBA00022741"/>
    </source>
</evidence>
<evidence type="ECO:0000259" key="6">
    <source>
        <dbReference type="Pfam" id="PF01926"/>
    </source>
</evidence>
<dbReference type="GO" id="GO:0003924">
    <property type="term" value="F:GTPase activity"/>
    <property type="evidence" value="ECO:0007669"/>
    <property type="project" value="InterPro"/>
</dbReference>
<keyword evidence="3" id="KW-0819">tRNA processing</keyword>
<evidence type="ECO:0000259" key="7">
    <source>
        <dbReference type="Pfam" id="PF10396"/>
    </source>
</evidence>
<accession>A0A9W4GI88</accession>
<dbReference type="GO" id="GO:0030488">
    <property type="term" value="P:tRNA methylation"/>
    <property type="evidence" value="ECO:0007669"/>
    <property type="project" value="TreeGrafter"/>
</dbReference>
<dbReference type="Proteomes" id="UP000683417">
    <property type="component" value="Unassembled WGS sequence"/>
</dbReference>
<dbReference type="InterPro" id="IPR031168">
    <property type="entry name" value="G_TrmE"/>
</dbReference>
<keyword evidence="5" id="KW-0342">GTP-binding</keyword>
<comment type="similarity">
    <text evidence="2">Belongs to the TRAFAC class TrmE-Era-EngA-EngB-Septin-like GTPase superfamily. TrmE GTPase family.</text>
</comment>
<dbReference type="InterPro" id="IPR025867">
    <property type="entry name" value="MnmE_helical"/>
</dbReference>
<evidence type="ECO:0000256" key="5">
    <source>
        <dbReference type="ARBA" id="ARBA00023134"/>
    </source>
</evidence>
<evidence type="ECO:0000256" key="1">
    <source>
        <dbReference type="ARBA" id="ARBA00004173"/>
    </source>
</evidence>
<keyword evidence="4" id="KW-0547">Nucleotide-binding</keyword>
<gene>
    <name evidence="9" type="ORF">BGTH12_LOCUS7046</name>
</gene>
<evidence type="ECO:0000313" key="10">
    <source>
        <dbReference type="Proteomes" id="UP000683417"/>
    </source>
</evidence>
<dbReference type="GO" id="GO:0005525">
    <property type="term" value="F:GTP binding"/>
    <property type="evidence" value="ECO:0007669"/>
    <property type="project" value="UniProtKB-KW"/>
</dbReference>
<evidence type="ECO:0000259" key="8">
    <source>
        <dbReference type="Pfam" id="PF12631"/>
    </source>
</evidence>
<dbReference type="Pfam" id="PF10396">
    <property type="entry name" value="TrmE_N"/>
    <property type="match status" value="1"/>
</dbReference>
<sequence>MKISSRIAVSCFSRYFHKIASVKSRSAGRNGIQLFILTRYFSMKTRACSSDIEIDLYKSSETIYALSTAPGRAAIATIRISGPHSLLIYNSLCPATLLPRPRQAVIRKLYDPLNRKIILDNTALVLHFPAPKSVTGEDVLEFHIHGGPATQKAVLSSISKCASTMNSIRYAEPGEFTRRAFYNNKIDLAQVEALSDMLSAETEQQRRAAVRADSNKLGKLYDSWREKLLHARGEIEALIDFSEDQHFDVSSTELLANVTRRVNEIVCETFKHEAASHCGELLRKGIKISLLGPPNTGKSSLLNRIVKREASIVSQEAGTTRDIVEMSLEIHGYLCTIADTAGLRSGTTQNTWNPIIGKIEEEGIRRAKLKASESDIVILMSSLEFNESSNHYFIEVDMNSLGLLKNTKYSLIIVNKCDLAICSDHLKTLLDNFKSRVAKEYFPNTPPEIIPVSCHILDTKTQNLENDQGNIPYLISRIACLFKEMTDMPIDMRDLIGVTERQQLLLSSCRTHLQNFKNETDIVLAAENLRLAATYLARITGRGEAADTEEILGIIFDKFCIGK</sequence>
<dbReference type="InterPro" id="IPR006073">
    <property type="entry name" value="GTP-bd"/>
</dbReference>
<dbReference type="HAMAP" id="MF_00379">
    <property type="entry name" value="GTPase_MnmE"/>
    <property type="match status" value="1"/>
</dbReference>
<dbReference type="PANTHER" id="PTHR42714">
    <property type="entry name" value="TRNA MODIFICATION GTPASE GTPBP3"/>
    <property type="match status" value="1"/>
</dbReference>
<dbReference type="NCBIfam" id="TIGR00231">
    <property type="entry name" value="small_GTP"/>
    <property type="match status" value="1"/>
</dbReference>
<comment type="subcellular location">
    <subcellularLocation>
        <location evidence="1">Mitochondrion</location>
    </subcellularLocation>
</comment>
<dbReference type="InterPro" id="IPR018948">
    <property type="entry name" value="GTP-bd_TrmE_N"/>
</dbReference>
<dbReference type="EMBL" id="CAJHIT010000009">
    <property type="protein sequence ID" value="CAD6505688.1"/>
    <property type="molecule type" value="Genomic_DNA"/>
</dbReference>
<dbReference type="GO" id="GO:0002098">
    <property type="term" value="P:tRNA wobble uridine modification"/>
    <property type="evidence" value="ECO:0007669"/>
    <property type="project" value="TreeGrafter"/>
</dbReference>
<dbReference type="NCBIfam" id="NF003661">
    <property type="entry name" value="PRK05291.1-3"/>
    <property type="match status" value="1"/>
</dbReference>
<dbReference type="InterPro" id="IPR005225">
    <property type="entry name" value="Small_GTP-bd"/>
</dbReference>